<protein>
    <submittedName>
        <fullName evidence="6">Transcriptional regulator CynR</fullName>
    </submittedName>
</protein>
<dbReference type="InterPro" id="IPR000847">
    <property type="entry name" value="LysR_HTH_N"/>
</dbReference>
<evidence type="ECO:0000259" key="5">
    <source>
        <dbReference type="PROSITE" id="PS50931"/>
    </source>
</evidence>
<keyword evidence="7" id="KW-1185">Reference proteome</keyword>
<evidence type="ECO:0000313" key="7">
    <source>
        <dbReference type="Proteomes" id="UP001221208"/>
    </source>
</evidence>
<keyword evidence="4" id="KW-0804">Transcription</keyword>
<dbReference type="PROSITE" id="PS50931">
    <property type="entry name" value="HTH_LYSR"/>
    <property type="match status" value="1"/>
</dbReference>
<gene>
    <name evidence="6" type="primary">cynR</name>
    <name evidence="6" type="ORF">OIK44_11270</name>
</gene>
<evidence type="ECO:0000256" key="1">
    <source>
        <dbReference type="ARBA" id="ARBA00009437"/>
    </source>
</evidence>
<dbReference type="RefSeq" id="WP_273670851.1">
    <property type="nucleotide sequence ID" value="NZ_JAQQXR010000004.1"/>
</dbReference>
<accession>A0ABT5JZM1</accession>
<evidence type="ECO:0000256" key="2">
    <source>
        <dbReference type="ARBA" id="ARBA00023015"/>
    </source>
</evidence>
<sequence>MLLRHINYLLAVAEHGNFTRAAEALHVSQPTLSQQIRQLEEQLGAVLLDRSGRAVRTTAAGDAYIVCARRALRDLEAGRRAIHDVQDLSRGTLRLAFTPTFSSYLVGPLVERFGASHPGLTLAVSEMAQERMQAALADDRVDLGIAFAGAPADDIDCQPLFQERLGAVLGAGHALAGAARLTPWQLRDEPLALLSADFATRIHIDAYFREHGVAPRIAIEANSIGAIVEIARRGRVATILPLAIARVHPALLAVALEPAPAPRMVALLARKGAYRSAAAQAFAALAHSLADEAGRAALLGLAPPVA</sequence>
<dbReference type="PANTHER" id="PTHR30419">
    <property type="entry name" value="HTH-TYPE TRANSCRIPTIONAL REGULATOR YBHD"/>
    <property type="match status" value="1"/>
</dbReference>
<dbReference type="NCBIfam" id="NF008416">
    <property type="entry name" value="PRK11242.1"/>
    <property type="match status" value="1"/>
</dbReference>
<evidence type="ECO:0000313" key="6">
    <source>
        <dbReference type="EMBL" id="MDC8758169.1"/>
    </source>
</evidence>
<dbReference type="InterPro" id="IPR036388">
    <property type="entry name" value="WH-like_DNA-bd_sf"/>
</dbReference>
<organism evidence="6 7">
    <name type="scientific">Janthinobacterium fluminis</name>
    <dbReference type="NCBI Taxonomy" id="2987524"/>
    <lineage>
        <taxon>Bacteria</taxon>
        <taxon>Pseudomonadati</taxon>
        <taxon>Pseudomonadota</taxon>
        <taxon>Betaproteobacteria</taxon>
        <taxon>Burkholderiales</taxon>
        <taxon>Oxalobacteraceae</taxon>
        <taxon>Janthinobacterium</taxon>
    </lineage>
</organism>
<dbReference type="EMBL" id="JAQQXR010000004">
    <property type="protein sequence ID" value="MDC8758169.1"/>
    <property type="molecule type" value="Genomic_DNA"/>
</dbReference>
<proteinExistence type="inferred from homology"/>
<keyword evidence="2" id="KW-0805">Transcription regulation</keyword>
<dbReference type="Pfam" id="PF03466">
    <property type="entry name" value="LysR_substrate"/>
    <property type="match status" value="1"/>
</dbReference>
<dbReference type="InterPro" id="IPR005119">
    <property type="entry name" value="LysR_subst-bd"/>
</dbReference>
<keyword evidence="3" id="KW-0238">DNA-binding</keyword>
<dbReference type="InterPro" id="IPR036390">
    <property type="entry name" value="WH_DNA-bd_sf"/>
</dbReference>
<dbReference type="PRINTS" id="PR00039">
    <property type="entry name" value="HTHLYSR"/>
</dbReference>
<dbReference type="SUPFAM" id="SSF53850">
    <property type="entry name" value="Periplasmic binding protein-like II"/>
    <property type="match status" value="1"/>
</dbReference>
<name>A0ABT5JZM1_9BURK</name>
<comment type="similarity">
    <text evidence="1">Belongs to the LysR transcriptional regulatory family.</text>
</comment>
<evidence type="ECO:0000256" key="3">
    <source>
        <dbReference type="ARBA" id="ARBA00023125"/>
    </source>
</evidence>
<dbReference type="Gene3D" id="3.40.190.290">
    <property type="match status" value="1"/>
</dbReference>
<dbReference type="Gene3D" id="1.10.10.10">
    <property type="entry name" value="Winged helix-like DNA-binding domain superfamily/Winged helix DNA-binding domain"/>
    <property type="match status" value="1"/>
</dbReference>
<dbReference type="Pfam" id="PF00126">
    <property type="entry name" value="HTH_1"/>
    <property type="match status" value="1"/>
</dbReference>
<comment type="caution">
    <text evidence="6">The sequence shown here is derived from an EMBL/GenBank/DDBJ whole genome shotgun (WGS) entry which is preliminary data.</text>
</comment>
<reference evidence="6 7" key="1">
    <citation type="submission" date="2022-10" db="EMBL/GenBank/DDBJ databases">
        <title>Janthinobacterium sp. hw3 Genome sequencing.</title>
        <authorList>
            <person name="Park S."/>
        </authorList>
    </citation>
    <scope>NUCLEOTIDE SEQUENCE [LARGE SCALE GENOMIC DNA]</scope>
    <source>
        <strain evidence="7">hw3</strain>
    </source>
</reference>
<dbReference type="InterPro" id="IPR050950">
    <property type="entry name" value="HTH-type_LysR_regulators"/>
</dbReference>
<dbReference type="Proteomes" id="UP001221208">
    <property type="component" value="Unassembled WGS sequence"/>
</dbReference>
<feature type="domain" description="HTH lysR-type" evidence="5">
    <location>
        <begin position="1"/>
        <end position="58"/>
    </location>
</feature>
<evidence type="ECO:0000256" key="4">
    <source>
        <dbReference type="ARBA" id="ARBA00023163"/>
    </source>
</evidence>
<dbReference type="SUPFAM" id="SSF46785">
    <property type="entry name" value="Winged helix' DNA-binding domain"/>
    <property type="match status" value="1"/>
</dbReference>